<feature type="compositionally biased region" description="Pro residues" evidence="1">
    <location>
        <begin position="652"/>
        <end position="697"/>
    </location>
</feature>
<feature type="region of interest" description="Disordered" evidence="1">
    <location>
        <begin position="333"/>
        <end position="357"/>
    </location>
</feature>
<evidence type="ECO:0000259" key="2">
    <source>
        <dbReference type="PROSITE" id="PS50940"/>
    </source>
</evidence>
<dbReference type="GO" id="GO:0005576">
    <property type="term" value="C:extracellular region"/>
    <property type="evidence" value="ECO:0007669"/>
    <property type="project" value="InterPro"/>
</dbReference>
<organism evidence="3 4">
    <name type="scientific">Diatraea saccharalis</name>
    <name type="common">sugarcane borer</name>
    <dbReference type="NCBI Taxonomy" id="40085"/>
    <lineage>
        <taxon>Eukaryota</taxon>
        <taxon>Metazoa</taxon>
        <taxon>Ecdysozoa</taxon>
        <taxon>Arthropoda</taxon>
        <taxon>Hexapoda</taxon>
        <taxon>Insecta</taxon>
        <taxon>Pterygota</taxon>
        <taxon>Neoptera</taxon>
        <taxon>Endopterygota</taxon>
        <taxon>Lepidoptera</taxon>
        <taxon>Glossata</taxon>
        <taxon>Ditrysia</taxon>
        <taxon>Pyraloidea</taxon>
        <taxon>Crambidae</taxon>
        <taxon>Crambinae</taxon>
        <taxon>Diatraea</taxon>
    </lineage>
</organism>
<dbReference type="EMBL" id="OU893344">
    <property type="protein sequence ID" value="CAG9784986.1"/>
    <property type="molecule type" value="Genomic_DNA"/>
</dbReference>
<name>A0A9N9QWY8_9NEOP</name>
<feature type="domain" description="Chitin-binding type-2" evidence="2">
    <location>
        <begin position="60"/>
        <end position="126"/>
    </location>
</feature>
<dbReference type="Pfam" id="PF01607">
    <property type="entry name" value="CBM_14"/>
    <property type="match status" value="1"/>
</dbReference>
<sequence length="795" mass="88185">MVRLCENRKRAGGKLSAPLHDGGRAARALSPQSQRGAPRDTMPPLWILLVLLPVLGGAERFNCRGRILGAYYADAKSGCKAFHVCVRVAGGGIRDFRFFCPPGTLFHQEAQTCTDWGDDDPLACPADIYDGQFDLYKIGSGFDTKKLSSPTHREEEPDFGLQRAETGDRRLSQNNAASDLRAAHSSDFFSGQRDRGRDDPAPQENVPIQPARSSSTRQSFRRIASTRAPSSTIQYTNPPPTPSSQSSNLPQYDPNSKRKLIRKRPVYTSTPVPTTTFVQSTQAPQSFSDQPQQNFNRKVAPQNRQTLPPVNIPPQFKEYKDEYVEVNRVTPKPNKYFQSKSPPPQFSQSSPSPNNYKDNGLVELYNIDAQSTPGLNTQADTRPFKVQNSFTVSETPREPDFVRTRPNVNANNNNNIQRNKPTPTNVDFNNVASHSPTTNTPAFKNFNSVSYEPEKNNFVSYSKQNYFRPTTTPSTTFYTTTTRPELPANLNTVAYNTNIGFNTPNANFAESDEDDGQYRPPQGEDDGQYRPELYERELLSGAHSLNIAASGNRLPEDQKSRSKTQPPPKQFAQTAAPRPFRPAQTPTSPSTQQTPERTYPTTTRPQTQPHTQRTFDYFQTYTTTSRPSDLPVDPFRYDTETRAPVSPALQTRPPPPPAPQTRPPAPPAPQTRPPAPPAPQTRPPAPPAPQTRPPAPPVLQTRPHAPPAPQTRPPVPSAPQTRPPASPAPQTRPPSPPSPPTLAPSPPRPSTRPPSFAKPSNNKEDTSYDYAYYDSDPGFSEYDHIEEFGRTKSKA</sequence>
<keyword evidence="4" id="KW-1185">Reference proteome</keyword>
<dbReference type="PROSITE" id="PS50940">
    <property type="entry name" value="CHIT_BIND_II"/>
    <property type="match status" value="1"/>
</dbReference>
<evidence type="ECO:0000313" key="3">
    <source>
        <dbReference type="EMBL" id="CAG9784986.1"/>
    </source>
</evidence>
<feature type="compositionally biased region" description="Polar residues" evidence="1">
    <location>
        <begin position="283"/>
        <end position="308"/>
    </location>
</feature>
<gene>
    <name evidence="3" type="ORF">DIATSA_LOCUS3046</name>
</gene>
<dbReference type="InterPro" id="IPR036508">
    <property type="entry name" value="Chitin-bd_dom_sf"/>
</dbReference>
<dbReference type="AlphaFoldDB" id="A0A9N9QWY8"/>
<feature type="compositionally biased region" description="Low complexity" evidence="1">
    <location>
        <begin position="268"/>
        <end position="282"/>
    </location>
</feature>
<reference evidence="3" key="1">
    <citation type="submission" date="2021-12" db="EMBL/GenBank/DDBJ databases">
        <authorList>
            <person name="King R."/>
        </authorList>
    </citation>
    <scope>NUCLEOTIDE SEQUENCE</scope>
</reference>
<feature type="compositionally biased region" description="Basic and acidic residues" evidence="1">
    <location>
        <begin position="146"/>
        <end position="155"/>
    </location>
</feature>
<dbReference type="PANTHER" id="PTHR48125:SF10">
    <property type="entry name" value="OS12G0136300 PROTEIN"/>
    <property type="match status" value="1"/>
</dbReference>
<protein>
    <recommendedName>
        <fullName evidence="2">Chitin-binding type-2 domain-containing protein</fullName>
    </recommendedName>
</protein>
<feature type="compositionally biased region" description="Polar residues" evidence="1">
    <location>
        <begin position="617"/>
        <end position="627"/>
    </location>
</feature>
<feature type="compositionally biased region" description="Low complexity" evidence="1">
    <location>
        <begin position="407"/>
        <end position="419"/>
    </location>
</feature>
<dbReference type="SUPFAM" id="SSF57625">
    <property type="entry name" value="Invertebrate chitin-binding proteins"/>
    <property type="match status" value="1"/>
</dbReference>
<evidence type="ECO:0000256" key="1">
    <source>
        <dbReference type="SAM" id="MobiDB-lite"/>
    </source>
</evidence>
<reference evidence="3" key="2">
    <citation type="submission" date="2022-10" db="EMBL/GenBank/DDBJ databases">
        <authorList>
            <consortium name="ENA_rothamsted_submissions"/>
            <consortium name="culmorum"/>
            <person name="King R."/>
        </authorList>
    </citation>
    <scope>NUCLEOTIDE SEQUENCE</scope>
</reference>
<proteinExistence type="predicted"/>
<evidence type="ECO:0000313" key="4">
    <source>
        <dbReference type="Proteomes" id="UP001153714"/>
    </source>
</evidence>
<feature type="region of interest" description="Disordered" evidence="1">
    <location>
        <begin position="503"/>
        <end position="528"/>
    </location>
</feature>
<feature type="compositionally biased region" description="Pro residues" evidence="1">
    <location>
        <begin position="704"/>
        <end position="752"/>
    </location>
</feature>
<dbReference type="OrthoDB" id="6434376at2759"/>
<dbReference type="InterPro" id="IPR002557">
    <property type="entry name" value="Chitin-bd_dom"/>
</dbReference>
<dbReference type="GO" id="GO:0008061">
    <property type="term" value="F:chitin binding"/>
    <property type="evidence" value="ECO:0007669"/>
    <property type="project" value="InterPro"/>
</dbReference>
<dbReference type="PANTHER" id="PTHR48125">
    <property type="entry name" value="LP07818P1"/>
    <property type="match status" value="1"/>
</dbReference>
<feature type="region of interest" description="Disordered" evidence="1">
    <location>
        <begin position="549"/>
        <end position="779"/>
    </location>
</feature>
<dbReference type="Proteomes" id="UP001153714">
    <property type="component" value="Chromosome 13"/>
</dbReference>
<feature type="region of interest" description="Disordered" evidence="1">
    <location>
        <begin position="393"/>
        <end position="424"/>
    </location>
</feature>
<accession>A0A9N9QWY8</accession>
<feature type="region of interest" description="Disordered" evidence="1">
    <location>
        <begin position="146"/>
        <end position="314"/>
    </location>
</feature>
<feature type="compositionally biased region" description="Low complexity" evidence="1">
    <location>
        <begin position="584"/>
        <end position="614"/>
    </location>
</feature>
<feature type="region of interest" description="Disordered" evidence="1">
    <location>
        <begin position="1"/>
        <end position="38"/>
    </location>
</feature>